<evidence type="ECO:0000313" key="2">
    <source>
        <dbReference type="EMBL" id="CEK61855.1"/>
    </source>
</evidence>
<feature type="non-terminal residue" evidence="2">
    <location>
        <position position="1"/>
    </location>
</feature>
<dbReference type="EMBL" id="HACG01014990">
    <property type="protein sequence ID" value="CEK61855.1"/>
    <property type="molecule type" value="Transcribed_RNA"/>
</dbReference>
<proteinExistence type="predicted"/>
<reference evidence="2" key="1">
    <citation type="submission" date="2014-12" db="EMBL/GenBank/DDBJ databases">
        <title>Insight into the proteome of Arion vulgaris.</title>
        <authorList>
            <person name="Aradska J."/>
            <person name="Bulat T."/>
            <person name="Smidak R."/>
            <person name="Sarate P."/>
            <person name="Gangsoo J."/>
            <person name="Sialana F."/>
            <person name="Bilban M."/>
            <person name="Lubec G."/>
        </authorList>
    </citation>
    <scope>NUCLEOTIDE SEQUENCE</scope>
    <source>
        <tissue evidence="2">Skin</tissue>
    </source>
</reference>
<gene>
    <name evidence="2" type="primary">ORF43489</name>
</gene>
<sequence length="67" mass="7451">EQTASIKTIKEGNVLCKTSLEFSNPNPTYNVTEQKEISSSKENFTDNHDLNSQKSEVTTLTVDSSEI</sequence>
<protein>
    <submittedName>
        <fullName evidence="2">Uncharacterized protein</fullName>
    </submittedName>
</protein>
<feature type="non-terminal residue" evidence="2">
    <location>
        <position position="67"/>
    </location>
</feature>
<name>A0A0B6Z2E1_9EUPU</name>
<feature type="region of interest" description="Disordered" evidence="1">
    <location>
        <begin position="35"/>
        <end position="67"/>
    </location>
</feature>
<organism evidence="2">
    <name type="scientific">Arion vulgaris</name>
    <dbReference type="NCBI Taxonomy" id="1028688"/>
    <lineage>
        <taxon>Eukaryota</taxon>
        <taxon>Metazoa</taxon>
        <taxon>Spiralia</taxon>
        <taxon>Lophotrochozoa</taxon>
        <taxon>Mollusca</taxon>
        <taxon>Gastropoda</taxon>
        <taxon>Heterobranchia</taxon>
        <taxon>Euthyneura</taxon>
        <taxon>Panpulmonata</taxon>
        <taxon>Eupulmonata</taxon>
        <taxon>Stylommatophora</taxon>
        <taxon>Helicina</taxon>
        <taxon>Arionoidea</taxon>
        <taxon>Arionidae</taxon>
        <taxon>Arion</taxon>
    </lineage>
</organism>
<dbReference type="AlphaFoldDB" id="A0A0B6Z2E1"/>
<evidence type="ECO:0000256" key="1">
    <source>
        <dbReference type="SAM" id="MobiDB-lite"/>
    </source>
</evidence>
<feature type="compositionally biased region" description="Basic and acidic residues" evidence="1">
    <location>
        <begin position="35"/>
        <end position="51"/>
    </location>
</feature>
<feature type="compositionally biased region" description="Polar residues" evidence="1">
    <location>
        <begin position="52"/>
        <end position="67"/>
    </location>
</feature>
<accession>A0A0B6Z2E1</accession>